<keyword evidence="8" id="KW-0963">Cytoplasm</keyword>
<dbReference type="Gene3D" id="3.40.50.2020">
    <property type="match status" value="1"/>
</dbReference>
<accession>A0ABM1ESW4</accession>
<dbReference type="InterPro" id="IPR029057">
    <property type="entry name" value="PRTase-like"/>
</dbReference>
<comment type="subcellular location">
    <subcellularLocation>
        <location evidence="3">Cytoplasm</location>
    </subcellularLocation>
</comment>
<evidence type="ECO:0000256" key="3">
    <source>
        <dbReference type="ARBA" id="ARBA00004496"/>
    </source>
</evidence>
<comment type="catalytic activity">
    <reaction evidence="1">
        <text>AMP + diphosphate = 5-phospho-alpha-D-ribose 1-diphosphate + adenine</text>
        <dbReference type="Rhea" id="RHEA:16609"/>
        <dbReference type="ChEBI" id="CHEBI:16708"/>
        <dbReference type="ChEBI" id="CHEBI:33019"/>
        <dbReference type="ChEBI" id="CHEBI:58017"/>
        <dbReference type="ChEBI" id="CHEBI:456215"/>
        <dbReference type="EC" id="2.4.2.7"/>
    </reaction>
</comment>
<evidence type="ECO:0000256" key="5">
    <source>
        <dbReference type="ARBA" id="ARBA00008391"/>
    </source>
</evidence>
<keyword evidence="13" id="KW-1185">Reference proteome</keyword>
<evidence type="ECO:0000256" key="9">
    <source>
        <dbReference type="ARBA" id="ARBA00022676"/>
    </source>
</evidence>
<dbReference type="InterPro" id="IPR005764">
    <property type="entry name" value="Ade_phspho_trans"/>
</dbReference>
<evidence type="ECO:0000256" key="10">
    <source>
        <dbReference type="ARBA" id="ARBA00022679"/>
    </source>
</evidence>
<evidence type="ECO:0000256" key="2">
    <source>
        <dbReference type="ARBA" id="ARBA00003968"/>
    </source>
</evidence>
<proteinExistence type="inferred from homology"/>
<comment type="pathway">
    <text evidence="4">Purine metabolism; AMP biosynthesis via salvage pathway; AMP from adenine: step 1/1.</text>
</comment>
<dbReference type="EC" id="2.4.2.7" evidence="6"/>
<name>A0ABM1ESW4_PRICU</name>
<dbReference type="PANTHER" id="PTHR32315:SF3">
    <property type="entry name" value="ADENINE PHOSPHORIBOSYLTRANSFERASE"/>
    <property type="match status" value="1"/>
</dbReference>
<feature type="non-terminal residue" evidence="14">
    <location>
        <position position="1"/>
    </location>
</feature>
<dbReference type="CDD" id="cd06223">
    <property type="entry name" value="PRTases_typeI"/>
    <property type="match status" value="1"/>
</dbReference>
<keyword evidence="10" id="KW-0808">Transferase</keyword>
<evidence type="ECO:0000256" key="4">
    <source>
        <dbReference type="ARBA" id="ARBA00004659"/>
    </source>
</evidence>
<dbReference type="InterPro" id="IPR050054">
    <property type="entry name" value="UPRTase/APRTase"/>
</dbReference>
<gene>
    <name evidence="14" type="primary">LOC106815351</name>
</gene>
<dbReference type="RefSeq" id="XP_014675285.1">
    <property type="nucleotide sequence ID" value="XM_014819799.1"/>
</dbReference>
<dbReference type="GeneID" id="106815351"/>
<dbReference type="NCBIfam" id="TIGR01090">
    <property type="entry name" value="apt"/>
    <property type="match status" value="1"/>
</dbReference>
<dbReference type="Proteomes" id="UP000695022">
    <property type="component" value="Unplaced"/>
</dbReference>
<dbReference type="InterPro" id="IPR000836">
    <property type="entry name" value="PRTase_dom"/>
</dbReference>
<evidence type="ECO:0000256" key="8">
    <source>
        <dbReference type="ARBA" id="ARBA00022490"/>
    </source>
</evidence>
<evidence type="ECO:0000256" key="7">
    <source>
        <dbReference type="ARBA" id="ARBA00017366"/>
    </source>
</evidence>
<dbReference type="Pfam" id="PF00156">
    <property type="entry name" value="Pribosyltran"/>
    <property type="match status" value="1"/>
</dbReference>
<evidence type="ECO:0000313" key="13">
    <source>
        <dbReference type="Proteomes" id="UP000695022"/>
    </source>
</evidence>
<dbReference type="HAMAP" id="MF_00004">
    <property type="entry name" value="Aden_phosphoribosyltr"/>
    <property type="match status" value="1"/>
</dbReference>
<protein>
    <recommendedName>
        <fullName evidence="7">Adenine phosphoribosyltransferase</fullName>
        <ecNumber evidence="6">2.4.2.7</ecNumber>
    </recommendedName>
</protein>
<reference evidence="14" key="1">
    <citation type="submission" date="2025-08" db="UniProtKB">
        <authorList>
            <consortium name="RefSeq"/>
        </authorList>
    </citation>
    <scope>IDENTIFICATION</scope>
</reference>
<evidence type="ECO:0000256" key="1">
    <source>
        <dbReference type="ARBA" id="ARBA00000868"/>
    </source>
</evidence>
<keyword evidence="9" id="KW-0328">Glycosyltransferase</keyword>
<evidence type="ECO:0000313" key="14">
    <source>
        <dbReference type="RefSeq" id="XP_014675285.1"/>
    </source>
</evidence>
<comment type="function">
    <text evidence="2">Catalyzes a salvage reaction resulting in the formation of AMP, that is energically less costly than de novo synthesis.</text>
</comment>
<keyword evidence="11" id="KW-0660">Purine salvage</keyword>
<evidence type="ECO:0000256" key="6">
    <source>
        <dbReference type="ARBA" id="ARBA00011893"/>
    </source>
</evidence>
<sequence length="167" mass="18552">SCVRSYPDFPQPGIIFRDIFSVMQQPTVFADLMDVLIDYVKAKHKDIDAIIGLDSRGFLFGPIICLQLGIPFVPVRKKGKLPGDLMSTTYQLEYGSDVFEVQKDSFKPGDKIVIIDDLLATGGTMSASVDLVKKNGGVVEECICIIEIDDLKGRNKLKVPFKSFIQF</sequence>
<comment type="similarity">
    <text evidence="5">Belongs to the purine/pyrimidine phosphoribosyltransferase family.</text>
</comment>
<dbReference type="PANTHER" id="PTHR32315">
    <property type="entry name" value="ADENINE PHOSPHORIBOSYLTRANSFERASE"/>
    <property type="match status" value="1"/>
</dbReference>
<evidence type="ECO:0000256" key="11">
    <source>
        <dbReference type="ARBA" id="ARBA00022726"/>
    </source>
</evidence>
<organism evidence="13 14">
    <name type="scientific">Priapulus caudatus</name>
    <name type="common">Priapulid worm</name>
    <dbReference type="NCBI Taxonomy" id="37621"/>
    <lineage>
        <taxon>Eukaryota</taxon>
        <taxon>Metazoa</taxon>
        <taxon>Ecdysozoa</taxon>
        <taxon>Scalidophora</taxon>
        <taxon>Priapulida</taxon>
        <taxon>Priapulimorpha</taxon>
        <taxon>Priapulimorphida</taxon>
        <taxon>Priapulidae</taxon>
        <taxon>Priapulus</taxon>
    </lineage>
</organism>
<evidence type="ECO:0000259" key="12">
    <source>
        <dbReference type="Pfam" id="PF00156"/>
    </source>
</evidence>
<feature type="domain" description="Phosphoribosyltransferase" evidence="12">
    <location>
        <begin position="24"/>
        <end position="146"/>
    </location>
</feature>
<dbReference type="NCBIfam" id="NF002636">
    <property type="entry name" value="PRK02304.1-5"/>
    <property type="match status" value="1"/>
</dbReference>
<dbReference type="SUPFAM" id="SSF53271">
    <property type="entry name" value="PRTase-like"/>
    <property type="match status" value="1"/>
</dbReference>
<dbReference type="NCBIfam" id="NF002634">
    <property type="entry name" value="PRK02304.1-3"/>
    <property type="match status" value="1"/>
</dbReference>